<keyword evidence="1" id="KW-0812">Transmembrane</keyword>
<proteinExistence type="predicted"/>
<accession>A0A5D4RQ87</accession>
<protein>
    <submittedName>
        <fullName evidence="2">Uncharacterized protein</fullName>
    </submittedName>
</protein>
<dbReference type="EMBL" id="VTER01000001">
    <property type="protein sequence ID" value="TYS51976.1"/>
    <property type="molecule type" value="Genomic_DNA"/>
</dbReference>
<dbReference type="AlphaFoldDB" id="A0A5D4RQ87"/>
<feature type="transmembrane region" description="Helical" evidence="1">
    <location>
        <begin position="33"/>
        <end position="58"/>
    </location>
</feature>
<dbReference type="Proteomes" id="UP000322139">
    <property type="component" value="Unassembled WGS sequence"/>
</dbReference>
<evidence type="ECO:0000256" key="1">
    <source>
        <dbReference type="SAM" id="Phobius"/>
    </source>
</evidence>
<sequence length="65" mass="7204">MSKYISIFFLGIGSSIILFFIFASIFADSSPGEFAAVTFGCIIIILVSFLIALLYYVIDLIKKLK</sequence>
<comment type="caution">
    <text evidence="2">The sequence shown here is derived from an EMBL/GenBank/DDBJ whole genome shotgun (WGS) entry which is preliminary data.</text>
</comment>
<keyword evidence="1" id="KW-0472">Membrane</keyword>
<dbReference type="RefSeq" id="WP_148972966.1">
    <property type="nucleotide sequence ID" value="NZ_VTER01000001.1"/>
</dbReference>
<reference evidence="2 3" key="1">
    <citation type="submission" date="2019-08" db="EMBL/GenBank/DDBJ databases">
        <title>Bacillus genomes from the desert of Cuatro Cienegas, Coahuila.</title>
        <authorList>
            <person name="Olmedo-Alvarez G."/>
        </authorList>
    </citation>
    <scope>NUCLEOTIDE SEQUENCE [LARGE SCALE GENOMIC DNA]</scope>
    <source>
        <strain evidence="2 3">CH446_14T</strain>
    </source>
</reference>
<evidence type="ECO:0000313" key="2">
    <source>
        <dbReference type="EMBL" id="TYS51976.1"/>
    </source>
</evidence>
<feature type="transmembrane region" description="Helical" evidence="1">
    <location>
        <begin position="7"/>
        <end position="27"/>
    </location>
</feature>
<name>A0A5D4RQ87_9BACI</name>
<organism evidence="2 3">
    <name type="scientific">Bacillus infantis</name>
    <dbReference type="NCBI Taxonomy" id="324767"/>
    <lineage>
        <taxon>Bacteria</taxon>
        <taxon>Bacillati</taxon>
        <taxon>Bacillota</taxon>
        <taxon>Bacilli</taxon>
        <taxon>Bacillales</taxon>
        <taxon>Bacillaceae</taxon>
        <taxon>Bacillus</taxon>
    </lineage>
</organism>
<keyword evidence="1" id="KW-1133">Transmembrane helix</keyword>
<gene>
    <name evidence="2" type="ORF">FZD51_00545</name>
</gene>
<evidence type="ECO:0000313" key="3">
    <source>
        <dbReference type="Proteomes" id="UP000322139"/>
    </source>
</evidence>